<dbReference type="CDD" id="cd04301">
    <property type="entry name" value="NAT_SF"/>
    <property type="match status" value="1"/>
</dbReference>
<gene>
    <name evidence="2" type="ORF">FAZ98_08325</name>
</gene>
<evidence type="ECO:0000313" key="2">
    <source>
        <dbReference type="EMBL" id="QGZ62922.1"/>
    </source>
</evidence>
<evidence type="ECO:0000259" key="1">
    <source>
        <dbReference type="PROSITE" id="PS51186"/>
    </source>
</evidence>
<dbReference type="SUPFAM" id="SSF55729">
    <property type="entry name" value="Acyl-CoA N-acyltransferases (Nat)"/>
    <property type="match status" value="1"/>
</dbReference>
<dbReference type="PROSITE" id="PS51186">
    <property type="entry name" value="GNAT"/>
    <property type="match status" value="1"/>
</dbReference>
<reference evidence="2 3" key="1">
    <citation type="submission" date="2019-12" db="EMBL/GenBank/DDBJ databases">
        <title>Paraburkholderia acidiphila 7Q-K02 sp. nov and Paraburkholderia acidisoli DHF22 sp. nov., two strains isolated from forest soil.</title>
        <authorList>
            <person name="Gao Z."/>
            <person name="Qiu L."/>
        </authorList>
    </citation>
    <scope>NUCLEOTIDE SEQUENCE [LARGE SCALE GENOMIC DNA]</scope>
    <source>
        <strain evidence="2 3">DHF22</strain>
    </source>
</reference>
<keyword evidence="3" id="KW-1185">Reference proteome</keyword>
<protein>
    <submittedName>
        <fullName evidence="2">GNAT family N-acetyltransferase</fullName>
    </submittedName>
</protein>
<name>A0A7Z2GJF4_9BURK</name>
<dbReference type="OrthoDB" id="5355033at2"/>
<dbReference type="EMBL" id="CP046913">
    <property type="protein sequence ID" value="QGZ62922.1"/>
    <property type="molecule type" value="Genomic_DNA"/>
</dbReference>
<dbReference type="InterPro" id="IPR000182">
    <property type="entry name" value="GNAT_dom"/>
</dbReference>
<dbReference type="InterPro" id="IPR016181">
    <property type="entry name" value="Acyl_CoA_acyltransferase"/>
</dbReference>
<dbReference type="AlphaFoldDB" id="A0A7Z2GJF4"/>
<sequence length="185" mass="19126">MSPDGEPDRASRGAGGTACAALASLAVRRYVPEQDAAELAALFRASIGTLAATHYDAAQREAWVSSADDLAAFGARLARGVTLVARNGGTAVAFAQLAPVDHVEMLYVAPAWARRGVGGALIAQLERIARASRASVLSVDASAISRPVFERAGFSLIASEAVLRDGVSLPRFHLCKPLTAANLSG</sequence>
<proteinExistence type="predicted"/>
<evidence type="ECO:0000313" key="3">
    <source>
        <dbReference type="Proteomes" id="UP000433577"/>
    </source>
</evidence>
<keyword evidence="2" id="KW-0808">Transferase</keyword>
<dbReference type="InterPro" id="IPR052564">
    <property type="entry name" value="N-acetyltrans/Recomb-assoc"/>
</dbReference>
<dbReference type="Pfam" id="PF13673">
    <property type="entry name" value="Acetyltransf_10"/>
    <property type="match status" value="1"/>
</dbReference>
<dbReference type="PANTHER" id="PTHR43451">
    <property type="entry name" value="ACETYLTRANSFERASE (GNAT) FAMILY PROTEIN"/>
    <property type="match status" value="1"/>
</dbReference>
<accession>A0A7Z2GJF4</accession>
<dbReference type="Proteomes" id="UP000433577">
    <property type="component" value="Chromosome 1"/>
</dbReference>
<dbReference type="GO" id="GO:0016747">
    <property type="term" value="F:acyltransferase activity, transferring groups other than amino-acyl groups"/>
    <property type="evidence" value="ECO:0007669"/>
    <property type="project" value="InterPro"/>
</dbReference>
<dbReference type="KEGG" id="pacs:FAZ98_08325"/>
<dbReference type="Gene3D" id="3.40.630.30">
    <property type="match status" value="1"/>
</dbReference>
<feature type="domain" description="N-acetyltransferase" evidence="1">
    <location>
        <begin position="25"/>
        <end position="179"/>
    </location>
</feature>
<organism evidence="2 3">
    <name type="scientific">Paraburkholderia acidisoli</name>
    <dbReference type="NCBI Taxonomy" id="2571748"/>
    <lineage>
        <taxon>Bacteria</taxon>
        <taxon>Pseudomonadati</taxon>
        <taxon>Pseudomonadota</taxon>
        <taxon>Betaproteobacteria</taxon>
        <taxon>Burkholderiales</taxon>
        <taxon>Burkholderiaceae</taxon>
        <taxon>Paraburkholderia</taxon>
    </lineage>
</organism>
<dbReference type="PANTHER" id="PTHR43451:SF1">
    <property type="entry name" value="ACETYLTRANSFERASE"/>
    <property type="match status" value="1"/>
</dbReference>